<protein>
    <submittedName>
        <fullName evidence="2">Uncharacterized protein</fullName>
    </submittedName>
</protein>
<name>A0A168GHI5_CORDF</name>
<dbReference type="EMBL" id="AZHF01000004">
    <property type="protein sequence ID" value="OAA76496.1"/>
    <property type="molecule type" value="Genomic_DNA"/>
</dbReference>
<evidence type="ECO:0000256" key="1">
    <source>
        <dbReference type="SAM" id="SignalP"/>
    </source>
</evidence>
<feature type="signal peptide" evidence="1">
    <location>
        <begin position="1"/>
        <end position="20"/>
    </location>
</feature>
<dbReference type="Proteomes" id="UP000076881">
    <property type="component" value="Unassembled WGS sequence"/>
</dbReference>
<dbReference type="OrthoDB" id="4869988at2759"/>
<sequence length="153" mass="15390">MKFFTNASCLLALATSVAIAAPAPGPYMAAPANAADIEGFYQEAMTANHRDAQDAAPGLSQVLTAIEKALPKGISNQLQAAVAELFKAGDAILNLPLDAIEGGLKLDGQKALGGSILNILKTLGSLPKDAGKILGVGQKPASTTAAAAPTPKV</sequence>
<proteinExistence type="predicted"/>
<feature type="chain" id="PRO_5007897123" evidence="1">
    <location>
        <begin position="21"/>
        <end position="153"/>
    </location>
</feature>
<accession>A0A168GHI5</accession>
<dbReference type="AlphaFoldDB" id="A0A168GHI5"/>
<keyword evidence="1" id="KW-0732">Signal</keyword>
<evidence type="ECO:0000313" key="2">
    <source>
        <dbReference type="EMBL" id="OAA76496.1"/>
    </source>
</evidence>
<evidence type="ECO:0000313" key="3">
    <source>
        <dbReference type="Proteomes" id="UP000076881"/>
    </source>
</evidence>
<organism evidence="2 3">
    <name type="scientific">Akanthomyces lecanii RCEF 1005</name>
    <dbReference type="NCBI Taxonomy" id="1081108"/>
    <lineage>
        <taxon>Eukaryota</taxon>
        <taxon>Fungi</taxon>
        <taxon>Dikarya</taxon>
        <taxon>Ascomycota</taxon>
        <taxon>Pezizomycotina</taxon>
        <taxon>Sordariomycetes</taxon>
        <taxon>Hypocreomycetidae</taxon>
        <taxon>Hypocreales</taxon>
        <taxon>Cordycipitaceae</taxon>
        <taxon>Akanthomyces</taxon>
        <taxon>Cordyceps confragosa</taxon>
    </lineage>
</organism>
<keyword evidence="3" id="KW-1185">Reference proteome</keyword>
<reference evidence="2 3" key="1">
    <citation type="journal article" date="2016" name="Genome Biol. Evol.">
        <title>Divergent and convergent evolution of fungal pathogenicity.</title>
        <authorList>
            <person name="Shang Y."/>
            <person name="Xiao G."/>
            <person name="Zheng P."/>
            <person name="Cen K."/>
            <person name="Zhan S."/>
            <person name="Wang C."/>
        </authorList>
    </citation>
    <scope>NUCLEOTIDE SEQUENCE [LARGE SCALE GENOMIC DNA]</scope>
    <source>
        <strain evidence="2 3">RCEF 1005</strain>
    </source>
</reference>
<comment type="caution">
    <text evidence="2">The sequence shown here is derived from an EMBL/GenBank/DDBJ whole genome shotgun (WGS) entry which is preliminary data.</text>
</comment>
<gene>
    <name evidence="2" type="ORF">LEL_06180</name>
</gene>